<evidence type="ECO:0000313" key="4">
    <source>
        <dbReference type="Proteomes" id="UP000239322"/>
    </source>
</evidence>
<accession>A0A2S9PNY5</accession>
<evidence type="ECO:0000256" key="2">
    <source>
        <dbReference type="SAM" id="Phobius"/>
    </source>
</evidence>
<feature type="non-terminal residue" evidence="3">
    <location>
        <position position="61"/>
    </location>
</feature>
<feature type="compositionally biased region" description="Gly residues" evidence="1">
    <location>
        <begin position="9"/>
        <end position="19"/>
    </location>
</feature>
<gene>
    <name evidence="3" type="ORF">C6N75_27330</name>
</gene>
<dbReference type="AlphaFoldDB" id="A0A2S9PNY5"/>
<organism evidence="3 4">
    <name type="scientific">Streptomyces solincola</name>
    <dbReference type="NCBI Taxonomy" id="2100817"/>
    <lineage>
        <taxon>Bacteria</taxon>
        <taxon>Bacillati</taxon>
        <taxon>Actinomycetota</taxon>
        <taxon>Actinomycetes</taxon>
        <taxon>Kitasatosporales</taxon>
        <taxon>Streptomycetaceae</taxon>
        <taxon>Streptomyces</taxon>
    </lineage>
</organism>
<keyword evidence="2" id="KW-0472">Membrane</keyword>
<feature type="transmembrane region" description="Helical" evidence="2">
    <location>
        <begin position="38"/>
        <end position="59"/>
    </location>
</feature>
<protein>
    <submittedName>
        <fullName evidence="3">Uncharacterized protein</fullName>
    </submittedName>
</protein>
<dbReference type="Proteomes" id="UP000239322">
    <property type="component" value="Unassembled WGS sequence"/>
</dbReference>
<keyword evidence="2" id="KW-0812">Transmembrane</keyword>
<sequence>MRRRVGDGPAPGGGHSLGGGRERHTAHGRTMGRMMLRAARPAAVLAVAALLAAGCSGGGDG</sequence>
<reference evidence="3 4" key="1">
    <citation type="submission" date="2018-03" db="EMBL/GenBank/DDBJ databases">
        <title>Novel Streptomyces sp. from soil.</title>
        <authorList>
            <person name="Tan G.Y.A."/>
            <person name="Lee Z.Y."/>
        </authorList>
    </citation>
    <scope>NUCLEOTIDE SEQUENCE [LARGE SCALE GENOMIC DNA]</scope>
    <source>
        <strain evidence="3 4">ST5x</strain>
    </source>
</reference>
<evidence type="ECO:0000256" key="1">
    <source>
        <dbReference type="SAM" id="MobiDB-lite"/>
    </source>
</evidence>
<feature type="region of interest" description="Disordered" evidence="1">
    <location>
        <begin position="1"/>
        <end position="29"/>
    </location>
</feature>
<comment type="caution">
    <text evidence="3">The sequence shown here is derived from an EMBL/GenBank/DDBJ whole genome shotgun (WGS) entry which is preliminary data.</text>
</comment>
<keyword evidence="2" id="KW-1133">Transmembrane helix</keyword>
<keyword evidence="4" id="KW-1185">Reference proteome</keyword>
<name>A0A2S9PNY5_9ACTN</name>
<evidence type="ECO:0000313" key="3">
    <source>
        <dbReference type="EMBL" id="PRH76119.1"/>
    </source>
</evidence>
<dbReference type="EMBL" id="PVLV01000572">
    <property type="protein sequence ID" value="PRH76119.1"/>
    <property type="molecule type" value="Genomic_DNA"/>
</dbReference>
<proteinExistence type="predicted"/>